<dbReference type="AlphaFoldDB" id="A0A9Q0EMH5"/>
<protein>
    <recommendedName>
        <fullName evidence="14">ZBR-type domain-containing protein</fullName>
    </recommendedName>
</protein>
<keyword evidence="13" id="KW-0732">Signal</keyword>
<feature type="region of interest" description="Disordered" evidence="12">
    <location>
        <begin position="63"/>
        <end position="182"/>
    </location>
</feature>
<evidence type="ECO:0000256" key="4">
    <source>
        <dbReference type="ARBA" id="ARBA00022490"/>
    </source>
</evidence>
<evidence type="ECO:0000259" key="14">
    <source>
        <dbReference type="PROSITE" id="PS51872"/>
    </source>
</evidence>
<dbReference type="GO" id="GO:0007088">
    <property type="term" value="P:regulation of mitotic nuclear division"/>
    <property type="evidence" value="ECO:0007669"/>
    <property type="project" value="InterPro"/>
</dbReference>
<gene>
    <name evidence="15" type="ORF">NHX12_022054</name>
</gene>
<keyword evidence="4" id="KW-0963">Cytoplasm</keyword>
<keyword evidence="7" id="KW-0131">Cell cycle</keyword>
<name>A0A9Q0EMH5_9TELE</name>
<feature type="compositionally biased region" description="Polar residues" evidence="12">
    <location>
        <begin position="114"/>
        <end position="124"/>
    </location>
</feature>
<comment type="caution">
    <text evidence="15">The sequence shown here is derived from an EMBL/GenBank/DDBJ whole genome shotgun (WGS) entry which is preliminary data.</text>
</comment>
<dbReference type="GO" id="GO:0008270">
    <property type="term" value="F:zinc ion binding"/>
    <property type="evidence" value="ECO:0007669"/>
    <property type="project" value="UniProtKB-KW"/>
</dbReference>
<keyword evidence="10" id="KW-0539">Nucleus</keyword>
<evidence type="ECO:0000256" key="8">
    <source>
        <dbReference type="ARBA" id="ARBA00022786"/>
    </source>
</evidence>
<feature type="compositionally biased region" description="Low complexity" evidence="12">
    <location>
        <begin position="148"/>
        <end position="173"/>
    </location>
</feature>
<feature type="chain" id="PRO_5040123984" description="ZBR-type domain-containing protein" evidence="13">
    <location>
        <begin position="16"/>
        <end position="441"/>
    </location>
</feature>
<comment type="pathway">
    <text evidence="3">Protein modification; protein ubiquitination.</text>
</comment>
<feature type="domain" description="ZBR-type" evidence="14">
    <location>
        <begin position="373"/>
        <end position="421"/>
    </location>
</feature>
<dbReference type="OrthoDB" id="9984940at2759"/>
<evidence type="ECO:0000313" key="16">
    <source>
        <dbReference type="Proteomes" id="UP001148018"/>
    </source>
</evidence>
<keyword evidence="7" id="KW-0498">Mitosis</keyword>
<evidence type="ECO:0000256" key="11">
    <source>
        <dbReference type="PROSITE-ProRule" id="PRU01220"/>
    </source>
</evidence>
<proteinExistence type="predicted"/>
<keyword evidence="16" id="KW-1185">Reference proteome</keyword>
<evidence type="ECO:0000313" key="15">
    <source>
        <dbReference type="EMBL" id="KAJ3609960.1"/>
    </source>
</evidence>
<dbReference type="GO" id="GO:0005634">
    <property type="term" value="C:nucleus"/>
    <property type="evidence" value="ECO:0007669"/>
    <property type="project" value="UniProtKB-SubCell"/>
</dbReference>
<dbReference type="GO" id="GO:0005737">
    <property type="term" value="C:cytoplasm"/>
    <property type="evidence" value="ECO:0007669"/>
    <property type="project" value="UniProtKB-SubCell"/>
</dbReference>
<evidence type="ECO:0000256" key="5">
    <source>
        <dbReference type="ARBA" id="ARBA00022723"/>
    </source>
</evidence>
<evidence type="ECO:0000256" key="7">
    <source>
        <dbReference type="ARBA" id="ARBA00022776"/>
    </source>
</evidence>
<dbReference type="PANTHER" id="PTHR15493:SF8">
    <property type="entry name" value="F-BOX ONLY PROTEIN 5"/>
    <property type="match status" value="1"/>
</dbReference>
<evidence type="ECO:0000256" key="9">
    <source>
        <dbReference type="ARBA" id="ARBA00022833"/>
    </source>
</evidence>
<sequence>MRFFLQVFMVSLAQSNEAAMKSPSGCKTLRNSRRIKELLMAKAISSPAEVESVPVGVHNKENRDAARHHSPQDTFPGNGLDDSGYLSLQNSQVSDHNDEADRMREPALDIPSPRATTCKSSPSSAECHPSLRSSTPGVLLRSSTPGMLLRSSTPRVSLRSSTPRVSPRSSTPRALQRASTPRVLLGSSTPSLPIVRFQQLVCAELALSFQKNQRYDWSIVSLLAEKHLLDRVIGGQMGVAHVDVFSGLLTRNLGRILGCVLALLGDLDLISCRMVSRTWHKMILEDSAATRRIQRARQHMASHPPMSRVVTGSGLTRDSGHPRVVLSSMQTLASTFSPAATSGIPPREQTPSSSQKRFNTFLQAASGLKSHEGLRCCRRCHSPARHNSETQRATCTRPSCEFDFCTLCQEAFHGARPCRTLKPHRTSVPGGKHNKHSLRRL</sequence>
<dbReference type="Proteomes" id="UP001148018">
    <property type="component" value="Unassembled WGS sequence"/>
</dbReference>
<feature type="compositionally biased region" description="Polar residues" evidence="12">
    <location>
        <begin position="131"/>
        <end position="145"/>
    </location>
</feature>
<dbReference type="SUPFAM" id="SSF57850">
    <property type="entry name" value="RING/U-box"/>
    <property type="match status" value="1"/>
</dbReference>
<accession>A0A9Q0EMH5</accession>
<keyword evidence="6 11" id="KW-0863">Zinc-finger</keyword>
<evidence type="ECO:0000256" key="12">
    <source>
        <dbReference type="SAM" id="MobiDB-lite"/>
    </source>
</evidence>
<evidence type="ECO:0000256" key="6">
    <source>
        <dbReference type="ARBA" id="ARBA00022771"/>
    </source>
</evidence>
<dbReference type="Gene3D" id="2.20.25.20">
    <property type="match status" value="1"/>
</dbReference>
<dbReference type="InterPro" id="IPR047147">
    <property type="entry name" value="FBX5_43"/>
</dbReference>
<dbReference type="EMBL" id="JANIIK010000038">
    <property type="protein sequence ID" value="KAJ3609960.1"/>
    <property type="molecule type" value="Genomic_DNA"/>
</dbReference>
<dbReference type="InterPro" id="IPR044064">
    <property type="entry name" value="ZF_ZBR"/>
</dbReference>
<feature type="signal peptide" evidence="13">
    <location>
        <begin position="1"/>
        <end position="15"/>
    </location>
</feature>
<evidence type="ECO:0000256" key="2">
    <source>
        <dbReference type="ARBA" id="ARBA00004496"/>
    </source>
</evidence>
<evidence type="ECO:0000256" key="1">
    <source>
        <dbReference type="ARBA" id="ARBA00004123"/>
    </source>
</evidence>
<reference evidence="15" key="1">
    <citation type="submission" date="2022-07" db="EMBL/GenBank/DDBJ databases">
        <title>Chromosome-level genome of Muraenolepis orangiensis.</title>
        <authorList>
            <person name="Kim J."/>
        </authorList>
    </citation>
    <scope>NUCLEOTIDE SEQUENCE</scope>
    <source>
        <strain evidence="15">KU_S4_2022</strain>
        <tissue evidence="15">Muscle</tissue>
    </source>
</reference>
<comment type="subcellular location">
    <subcellularLocation>
        <location evidence="2">Cytoplasm</location>
    </subcellularLocation>
    <subcellularLocation>
        <location evidence="1">Nucleus</location>
    </subcellularLocation>
</comment>
<evidence type="ECO:0000256" key="3">
    <source>
        <dbReference type="ARBA" id="ARBA00004906"/>
    </source>
</evidence>
<dbReference type="PROSITE" id="PS51872">
    <property type="entry name" value="ZF_ZBR"/>
    <property type="match status" value="1"/>
</dbReference>
<keyword evidence="7" id="KW-0132">Cell division</keyword>
<keyword evidence="8" id="KW-0833">Ubl conjugation pathway</keyword>
<keyword evidence="9" id="KW-0862">Zinc</keyword>
<dbReference type="GO" id="GO:0045835">
    <property type="term" value="P:negative regulation of meiotic nuclear division"/>
    <property type="evidence" value="ECO:0007669"/>
    <property type="project" value="InterPro"/>
</dbReference>
<evidence type="ECO:0000256" key="10">
    <source>
        <dbReference type="ARBA" id="ARBA00023242"/>
    </source>
</evidence>
<dbReference type="CDD" id="cd20348">
    <property type="entry name" value="BRcat_RBR_EMI"/>
    <property type="match status" value="1"/>
</dbReference>
<organism evidence="15 16">
    <name type="scientific">Muraenolepis orangiensis</name>
    <name type="common">Patagonian moray cod</name>
    <dbReference type="NCBI Taxonomy" id="630683"/>
    <lineage>
        <taxon>Eukaryota</taxon>
        <taxon>Metazoa</taxon>
        <taxon>Chordata</taxon>
        <taxon>Craniata</taxon>
        <taxon>Vertebrata</taxon>
        <taxon>Euteleostomi</taxon>
        <taxon>Actinopterygii</taxon>
        <taxon>Neopterygii</taxon>
        <taxon>Teleostei</taxon>
        <taxon>Neoteleostei</taxon>
        <taxon>Acanthomorphata</taxon>
        <taxon>Zeiogadaria</taxon>
        <taxon>Gadariae</taxon>
        <taxon>Gadiformes</taxon>
        <taxon>Muraenolepidoidei</taxon>
        <taxon>Muraenolepididae</taxon>
        <taxon>Muraenolepis</taxon>
    </lineage>
</organism>
<keyword evidence="5" id="KW-0479">Metal-binding</keyword>
<evidence type="ECO:0000256" key="13">
    <source>
        <dbReference type="SAM" id="SignalP"/>
    </source>
</evidence>
<dbReference type="PANTHER" id="PTHR15493">
    <property type="entry name" value="F-BOX ONLY PROTEIN 5 AND 43"/>
    <property type="match status" value="1"/>
</dbReference>
<feature type="compositionally biased region" description="Basic and acidic residues" evidence="12">
    <location>
        <begin position="95"/>
        <end position="107"/>
    </location>
</feature>